<organism evidence="1 2">
    <name type="scientific">Providencia phage PSTRCR_120</name>
    <dbReference type="NCBI Taxonomy" id="2800826"/>
    <lineage>
        <taxon>Viruses</taxon>
        <taxon>Duplodnaviria</taxon>
        <taxon>Heunggongvirae</taxon>
        <taxon>Uroviricota</taxon>
        <taxon>Caudoviricetes</taxon>
        <taxon>Autographivirales</taxon>
        <taxon>Autotranscriptaviridae</taxon>
        <taxon>Studiervirinae</taxon>
        <taxon>Solymavirus</taxon>
        <taxon>Solymavirus PSTRCR120</taxon>
    </lineage>
</organism>
<dbReference type="InterPro" id="IPR020335">
    <property type="entry name" value="Phage_T7_Gp13"/>
</dbReference>
<evidence type="ECO:0000313" key="2">
    <source>
        <dbReference type="Proteomes" id="UP000595268"/>
    </source>
</evidence>
<dbReference type="Proteomes" id="UP000595268">
    <property type="component" value="Segment"/>
</dbReference>
<dbReference type="Pfam" id="PF11090">
    <property type="entry name" value="Phage_T7_Gp13"/>
    <property type="match status" value="1"/>
</dbReference>
<reference evidence="1 2" key="1">
    <citation type="submission" date="2020-12" db="EMBL/GenBank/DDBJ databases">
        <authorList>
            <person name="Rakov C."/>
            <person name="Alkalay-Oren S."/>
            <person name="Coppenhagen-Glazer S."/>
            <person name="Hazan R."/>
        </authorList>
    </citation>
    <scope>NUCLEOTIDE SEQUENCE [LARGE SCALE GENOMIC DNA]</scope>
</reference>
<protein>
    <recommendedName>
        <fullName evidence="3">Internal virion protein A</fullName>
    </recommendedName>
</protein>
<evidence type="ECO:0000313" key="1">
    <source>
        <dbReference type="EMBL" id="QQK88324.1"/>
    </source>
</evidence>
<sequence>MAGRDISHLQIGAHIGERGVYSNMFIRETIDNDLEHLSKSITEGDLQELRVFNTEMTVIEALKLSVENCECYTISDEFGLVYAVGGTNDSGLAWFVTSTNIELLTRSEVREFINLLKEHRDECLKVLPYLTNYISVYNIKHIKLLKLLGATFYTTEFSDILAFIIKRGDQCAG</sequence>
<name>A0A7T7CKX1_9CAUD</name>
<keyword evidence="2" id="KW-1185">Reference proteome</keyword>
<dbReference type="EMBL" id="MW358928">
    <property type="protein sequence ID" value="QQK88324.1"/>
    <property type="molecule type" value="Genomic_DNA"/>
</dbReference>
<evidence type="ECO:0008006" key="3">
    <source>
        <dbReference type="Google" id="ProtNLM"/>
    </source>
</evidence>
<proteinExistence type="predicted"/>
<accession>A0A7T7CKX1</accession>